<feature type="signal peptide" evidence="1">
    <location>
        <begin position="1"/>
        <end position="20"/>
    </location>
</feature>
<reference evidence="4" key="1">
    <citation type="journal article" date="2019" name="Int. J. Syst. Evol. Microbiol.">
        <title>The Global Catalogue of Microorganisms (GCM) 10K type strain sequencing project: providing services to taxonomists for standard genome sequencing and annotation.</title>
        <authorList>
            <consortium name="The Broad Institute Genomics Platform"/>
            <consortium name="The Broad Institute Genome Sequencing Center for Infectious Disease"/>
            <person name="Wu L."/>
            <person name="Ma J."/>
        </authorList>
    </citation>
    <scope>NUCLEOTIDE SEQUENCE [LARGE SCALE GENOMIC DNA]</scope>
    <source>
        <strain evidence="4">CCUG 49339</strain>
    </source>
</reference>
<dbReference type="EMBL" id="JBHUEM010000020">
    <property type="protein sequence ID" value="MFD1737371.1"/>
    <property type="molecule type" value="Genomic_DNA"/>
</dbReference>
<dbReference type="InterPro" id="IPR038144">
    <property type="entry name" value="IPI"/>
</dbReference>
<evidence type="ECO:0000256" key="1">
    <source>
        <dbReference type="SAM" id="SignalP"/>
    </source>
</evidence>
<organism evidence="3 4">
    <name type="scientific">Bacillus salitolerans</name>
    <dbReference type="NCBI Taxonomy" id="1437434"/>
    <lineage>
        <taxon>Bacteria</taxon>
        <taxon>Bacillati</taxon>
        <taxon>Bacillota</taxon>
        <taxon>Bacilli</taxon>
        <taxon>Bacillales</taxon>
        <taxon>Bacillaceae</taxon>
        <taxon>Bacillus</taxon>
    </lineage>
</organism>
<feature type="chain" id="PRO_5045222104" description="Intracellular proteinase inhibitor BsuPI domain-containing protein" evidence="1">
    <location>
        <begin position="21"/>
        <end position="243"/>
    </location>
</feature>
<sequence length="243" mass="27075">MKKKILYIVGTSILITSLLAGCGTKSIQQDEVSAIPDKMEEKEDLKQDEGKFLSSYELHSDSGTIGITYEFKNVSGQSQTLTFPNGLRADCMLFNENGDLLYQHSSQFMVTQAIEEQILEPNESIITDFMMSELPDGKYQLVMFTTSNGEEGKITTDITIENSIYHKEKGKLVGWADNHSVEFDVNGEVKTFQLTDIAIEQISTLEEGDEVEISYTVTEIEAPTIIHIVVPTKKVVQDTSVLA</sequence>
<dbReference type="RefSeq" id="WP_377928585.1">
    <property type="nucleotide sequence ID" value="NZ_JBHUEM010000020.1"/>
</dbReference>
<dbReference type="InterPro" id="IPR020481">
    <property type="entry name" value="Intracell_prot_inh_BsuPI"/>
</dbReference>
<dbReference type="PROSITE" id="PS51257">
    <property type="entry name" value="PROKAR_LIPOPROTEIN"/>
    <property type="match status" value="1"/>
</dbReference>
<evidence type="ECO:0000313" key="4">
    <source>
        <dbReference type="Proteomes" id="UP001597214"/>
    </source>
</evidence>
<feature type="domain" description="Intracellular proteinase inhibitor BsuPI" evidence="2">
    <location>
        <begin position="60"/>
        <end position="147"/>
    </location>
</feature>
<evidence type="ECO:0000259" key="2">
    <source>
        <dbReference type="Pfam" id="PF12690"/>
    </source>
</evidence>
<accession>A0ABW4LQL0</accession>
<keyword evidence="1" id="KW-0732">Signal</keyword>
<dbReference type="Gene3D" id="2.60.40.2360">
    <property type="entry name" value="Intracellular proteinase inhibitor BsuPI"/>
    <property type="match status" value="1"/>
</dbReference>
<name>A0ABW4LQL0_9BACI</name>
<dbReference type="Proteomes" id="UP001597214">
    <property type="component" value="Unassembled WGS sequence"/>
</dbReference>
<comment type="caution">
    <text evidence="3">The sequence shown here is derived from an EMBL/GenBank/DDBJ whole genome shotgun (WGS) entry which is preliminary data.</text>
</comment>
<proteinExistence type="predicted"/>
<evidence type="ECO:0000313" key="3">
    <source>
        <dbReference type="EMBL" id="MFD1737371.1"/>
    </source>
</evidence>
<keyword evidence="4" id="KW-1185">Reference proteome</keyword>
<dbReference type="Pfam" id="PF12690">
    <property type="entry name" value="BsuPI"/>
    <property type="match status" value="1"/>
</dbReference>
<gene>
    <name evidence="3" type="ORF">ACFSCX_12475</name>
</gene>
<protein>
    <recommendedName>
        <fullName evidence="2">Intracellular proteinase inhibitor BsuPI domain-containing protein</fullName>
    </recommendedName>
</protein>